<feature type="region of interest" description="Disordered" evidence="1">
    <location>
        <begin position="75"/>
        <end position="101"/>
    </location>
</feature>
<feature type="region of interest" description="Disordered" evidence="1">
    <location>
        <begin position="533"/>
        <end position="578"/>
    </location>
</feature>
<gene>
    <name evidence="2" type="ORF">L210DRAFT_3557740</name>
</gene>
<dbReference type="AlphaFoldDB" id="A0AAD4BKM5"/>
<sequence length="578" mass="64885">MCQTSPLKMEMAQTQQAEELEPHTFLAFVPPKGDVCLINNLPPELLGHIFELGSADDGIEDIPPKDDRKMANAKDIHDHDAEVKEDESEEGNKEEFGDKDESSQVSLPFRFVVPQVCRHWRNIAMSTPALWTTIEVTSATRPPYEAVSMLLERSKSLPIDLYLYCAFYKVKDDMEPLSDADLRFLFAMLIPHIHRWQTIVVSLRVCQLMYTFLCAVSDPAIPAAPRLTAVELYDYEDIAHFDNSPYPSISKHLTLFGGSAPLLTTIVLWGVHVDWDQPWISSASNLADLELAFHSEDVRPSWAQISTILRSPSALQKLTLRKSGPSGDPAGWLAVGCPTNPSAPIQLPHVTDFGVIFHSQAHAIGLLRKFCLPALKSLVLGFYDDDYTDLVHELAGPATSLSLAQEPRSLLSGLESLKIAGLPCRTECVETLYSELRNLTSLNISLVFLDQLFLDILSTPCTLPERGDIWLPRLVTLRVSGAFVSTLRDLVSTRRELGVPLSSLYVEKRCYVLDEDAEWFKENLETFELFDGSEDADYDELDEEYDGDDVDMDEEYDGDDIDMDEEVDDDDIDDWSDT</sequence>
<evidence type="ECO:0008006" key="4">
    <source>
        <dbReference type="Google" id="ProtNLM"/>
    </source>
</evidence>
<proteinExistence type="predicted"/>
<dbReference type="InterPro" id="IPR032675">
    <property type="entry name" value="LRR_dom_sf"/>
</dbReference>
<protein>
    <recommendedName>
        <fullName evidence="4">F-box domain-containing protein</fullName>
    </recommendedName>
</protein>
<comment type="caution">
    <text evidence="2">The sequence shown here is derived from an EMBL/GenBank/DDBJ whole genome shotgun (WGS) entry which is preliminary data.</text>
</comment>
<dbReference type="EMBL" id="WHUW01000038">
    <property type="protein sequence ID" value="KAF8432731.1"/>
    <property type="molecule type" value="Genomic_DNA"/>
</dbReference>
<evidence type="ECO:0000313" key="3">
    <source>
        <dbReference type="Proteomes" id="UP001194468"/>
    </source>
</evidence>
<dbReference type="Gene3D" id="3.80.10.10">
    <property type="entry name" value="Ribonuclease Inhibitor"/>
    <property type="match status" value="1"/>
</dbReference>
<accession>A0AAD4BKM5</accession>
<organism evidence="2 3">
    <name type="scientific">Boletus edulis BED1</name>
    <dbReference type="NCBI Taxonomy" id="1328754"/>
    <lineage>
        <taxon>Eukaryota</taxon>
        <taxon>Fungi</taxon>
        <taxon>Dikarya</taxon>
        <taxon>Basidiomycota</taxon>
        <taxon>Agaricomycotina</taxon>
        <taxon>Agaricomycetes</taxon>
        <taxon>Agaricomycetidae</taxon>
        <taxon>Boletales</taxon>
        <taxon>Boletineae</taxon>
        <taxon>Boletaceae</taxon>
        <taxon>Boletoideae</taxon>
        <taxon>Boletus</taxon>
    </lineage>
</organism>
<feature type="compositionally biased region" description="Basic and acidic residues" evidence="1">
    <location>
        <begin position="90"/>
        <end position="101"/>
    </location>
</feature>
<reference evidence="2" key="1">
    <citation type="submission" date="2019-10" db="EMBL/GenBank/DDBJ databases">
        <authorList>
            <consortium name="DOE Joint Genome Institute"/>
            <person name="Kuo A."/>
            <person name="Miyauchi S."/>
            <person name="Kiss E."/>
            <person name="Drula E."/>
            <person name="Kohler A."/>
            <person name="Sanchez-Garcia M."/>
            <person name="Andreopoulos B."/>
            <person name="Barry K.W."/>
            <person name="Bonito G."/>
            <person name="Buee M."/>
            <person name="Carver A."/>
            <person name="Chen C."/>
            <person name="Cichocki N."/>
            <person name="Clum A."/>
            <person name="Culley D."/>
            <person name="Crous P.W."/>
            <person name="Fauchery L."/>
            <person name="Girlanda M."/>
            <person name="Hayes R."/>
            <person name="Keri Z."/>
            <person name="LaButti K."/>
            <person name="Lipzen A."/>
            <person name="Lombard V."/>
            <person name="Magnuson J."/>
            <person name="Maillard F."/>
            <person name="Morin E."/>
            <person name="Murat C."/>
            <person name="Nolan M."/>
            <person name="Ohm R."/>
            <person name="Pangilinan J."/>
            <person name="Pereira M."/>
            <person name="Perotto S."/>
            <person name="Peter M."/>
            <person name="Riley R."/>
            <person name="Sitrit Y."/>
            <person name="Stielow B."/>
            <person name="Szollosi G."/>
            <person name="Zifcakova L."/>
            <person name="Stursova M."/>
            <person name="Spatafora J.W."/>
            <person name="Tedersoo L."/>
            <person name="Vaario L.-M."/>
            <person name="Yamada A."/>
            <person name="Yan M."/>
            <person name="Wang P."/>
            <person name="Xu J."/>
            <person name="Bruns T."/>
            <person name="Baldrian P."/>
            <person name="Vilgalys R."/>
            <person name="Henrissat B."/>
            <person name="Grigoriev I.V."/>
            <person name="Hibbett D."/>
            <person name="Nagy L.G."/>
            <person name="Martin F.M."/>
        </authorList>
    </citation>
    <scope>NUCLEOTIDE SEQUENCE</scope>
    <source>
        <strain evidence="2">BED1</strain>
    </source>
</reference>
<evidence type="ECO:0000313" key="2">
    <source>
        <dbReference type="EMBL" id="KAF8432731.1"/>
    </source>
</evidence>
<dbReference type="Proteomes" id="UP001194468">
    <property type="component" value="Unassembled WGS sequence"/>
</dbReference>
<keyword evidence="3" id="KW-1185">Reference proteome</keyword>
<name>A0AAD4BKM5_BOLED</name>
<dbReference type="SUPFAM" id="SSF52047">
    <property type="entry name" value="RNI-like"/>
    <property type="match status" value="1"/>
</dbReference>
<reference evidence="2" key="2">
    <citation type="journal article" date="2020" name="Nat. Commun.">
        <title>Large-scale genome sequencing of mycorrhizal fungi provides insights into the early evolution of symbiotic traits.</title>
        <authorList>
            <person name="Miyauchi S."/>
            <person name="Kiss E."/>
            <person name="Kuo A."/>
            <person name="Drula E."/>
            <person name="Kohler A."/>
            <person name="Sanchez-Garcia M."/>
            <person name="Morin E."/>
            <person name="Andreopoulos B."/>
            <person name="Barry K.W."/>
            <person name="Bonito G."/>
            <person name="Buee M."/>
            <person name="Carver A."/>
            <person name="Chen C."/>
            <person name="Cichocki N."/>
            <person name="Clum A."/>
            <person name="Culley D."/>
            <person name="Crous P.W."/>
            <person name="Fauchery L."/>
            <person name="Girlanda M."/>
            <person name="Hayes R.D."/>
            <person name="Keri Z."/>
            <person name="LaButti K."/>
            <person name="Lipzen A."/>
            <person name="Lombard V."/>
            <person name="Magnuson J."/>
            <person name="Maillard F."/>
            <person name="Murat C."/>
            <person name="Nolan M."/>
            <person name="Ohm R.A."/>
            <person name="Pangilinan J."/>
            <person name="Pereira M.F."/>
            <person name="Perotto S."/>
            <person name="Peter M."/>
            <person name="Pfister S."/>
            <person name="Riley R."/>
            <person name="Sitrit Y."/>
            <person name="Stielow J.B."/>
            <person name="Szollosi G."/>
            <person name="Zifcakova L."/>
            <person name="Stursova M."/>
            <person name="Spatafora J.W."/>
            <person name="Tedersoo L."/>
            <person name="Vaario L.M."/>
            <person name="Yamada A."/>
            <person name="Yan M."/>
            <person name="Wang P."/>
            <person name="Xu J."/>
            <person name="Bruns T."/>
            <person name="Baldrian P."/>
            <person name="Vilgalys R."/>
            <person name="Dunand C."/>
            <person name="Henrissat B."/>
            <person name="Grigoriev I.V."/>
            <person name="Hibbett D."/>
            <person name="Nagy L.G."/>
            <person name="Martin F.M."/>
        </authorList>
    </citation>
    <scope>NUCLEOTIDE SEQUENCE</scope>
    <source>
        <strain evidence="2">BED1</strain>
    </source>
</reference>
<evidence type="ECO:0000256" key="1">
    <source>
        <dbReference type="SAM" id="MobiDB-lite"/>
    </source>
</evidence>